<keyword evidence="1" id="KW-0378">Hydrolase</keyword>
<gene>
    <name evidence="2" type="ORF">MNBD_NITROSPINAE01-1933</name>
</gene>
<dbReference type="PANTHER" id="PTHR39181">
    <property type="entry name" value="TYROSINE-PROTEIN PHOSPHATASE YWQE"/>
    <property type="match status" value="1"/>
</dbReference>
<evidence type="ECO:0000313" key="2">
    <source>
        <dbReference type="EMBL" id="VAX20414.1"/>
    </source>
</evidence>
<dbReference type="EMBL" id="UOGC01000104">
    <property type="protein sequence ID" value="VAX20414.1"/>
    <property type="molecule type" value="Genomic_DNA"/>
</dbReference>
<dbReference type="InterPro" id="IPR016195">
    <property type="entry name" value="Pol/histidinol_Pase-like"/>
</dbReference>
<dbReference type="InterPro" id="IPR016667">
    <property type="entry name" value="Caps_polysacc_synth_CpsB/CapC"/>
</dbReference>
<dbReference type="PIRSF" id="PIRSF016557">
    <property type="entry name" value="Caps_synth_CpsB"/>
    <property type="match status" value="1"/>
</dbReference>
<evidence type="ECO:0000256" key="1">
    <source>
        <dbReference type="ARBA" id="ARBA00022801"/>
    </source>
</evidence>
<dbReference type="AlphaFoldDB" id="A0A3B1C8Y5"/>
<reference evidence="2" key="1">
    <citation type="submission" date="2018-06" db="EMBL/GenBank/DDBJ databases">
        <authorList>
            <person name="Zhirakovskaya E."/>
        </authorList>
    </citation>
    <scope>NUCLEOTIDE SEQUENCE</scope>
</reference>
<dbReference type="SUPFAM" id="SSF89550">
    <property type="entry name" value="PHP domain-like"/>
    <property type="match status" value="1"/>
</dbReference>
<accession>A0A3B1C8Y5</accession>
<dbReference type="GO" id="GO:0004725">
    <property type="term" value="F:protein tyrosine phosphatase activity"/>
    <property type="evidence" value="ECO:0007669"/>
    <property type="project" value="InterPro"/>
</dbReference>
<dbReference type="PANTHER" id="PTHR39181:SF1">
    <property type="entry name" value="TYROSINE-PROTEIN PHOSPHATASE YWQE"/>
    <property type="match status" value="1"/>
</dbReference>
<dbReference type="GO" id="GO:0030145">
    <property type="term" value="F:manganese ion binding"/>
    <property type="evidence" value="ECO:0007669"/>
    <property type="project" value="InterPro"/>
</dbReference>
<organism evidence="2">
    <name type="scientific">hydrothermal vent metagenome</name>
    <dbReference type="NCBI Taxonomy" id="652676"/>
    <lineage>
        <taxon>unclassified sequences</taxon>
        <taxon>metagenomes</taxon>
        <taxon>ecological metagenomes</taxon>
    </lineage>
</organism>
<evidence type="ECO:0008006" key="3">
    <source>
        <dbReference type="Google" id="ProtNLM"/>
    </source>
</evidence>
<dbReference type="Gene3D" id="3.20.20.140">
    <property type="entry name" value="Metal-dependent hydrolases"/>
    <property type="match status" value="1"/>
</dbReference>
<dbReference type="Pfam" id="PF19567">
    <property type="entry name" value="CpsB_CapC"/>
    <property type="match status" value="1"/>
</dbReference>
<proteinExistence type="predicted"/>
<protein>
    <recommendedName>
        <fullName evidence="3">Protein-tyrosine-phosphatase</fullName>
    </recommendedName>
</protein>
<sequence>MIDIHSHILPAVDDGAKDMAESLELLRLVVADGVTDQVLTPHLSEGHYEESVNGAKTAFSLLQGAVDDAGINIRLHLSAEVMISHAILKFVEYDDMPWIGSWEGRKAFLMDLPQFNLPFGGDQLVSRLVSKNIQPILAHPERNYEIQNDISKIKPYIASGCLLQINCGSLLGDFGATVFKAACDLLKMNHVTFLASDCHNLTERYPNLKSGMEVASDIVGKTAAYEMVTKAPGNLIHGVARS</sequence>
<name>A0A3B1C8Y5_9ZZZZ</name>